<dbReference type="InterPro" id="IPR008042">
    <property type="entry name" value="Retrotrans_Pao"/>
</dbReference>
<dbReference type="GO" id="GO:0071897">
    <property type="term" value="P:DNA biosynthetic process"/>
    <property type="evidence" value="ECO:0007669"/>
    <property type="project" value="UniProtKB-ARBA"/>
</dbReference>
<dbReference type="Pfam" id="PF18701">
    <property type="entry name" value="DUF5641"/>
    <property type="match status" value="1"/>
</dbReference>
<dbReference type="Gene3D" id="3.10.10.10">
    <property type="entry name" value="HIV Type 1 Reverse Transcriptase, subunit A, domain 1"/>
    <property type="match status" value="1"/>
</dbReference>
<reference evidence="2 3" key="1">
    <citation type="submission" date="2022-05" db="EMBL/GenBank/DDBJ databases">
        <title>A multi-omics perspective on studying reproductive biology in Daphnia sinensis.</title>
        <authorList>
            <person name="Jia J."/>
        </authorList>
    </citation>
    <scope>NUCLEOTIDE SEQUENCE [LARGE SCALE GENOMIC DNA]</scope>
    <source>
        <strain evidence="2 3">WSL</strain>
    </source>
</reference>
<organism evidence="2 3">
    <name type="scientific">Daphnia sinensis</name>
    <dbReference type="NCBI Taxonomy" id="1820382"/>
    <lineage>
        <taxon>Eukaryota</taxon>
        <taxon>Metazoa</taxon>
        <taxon>Ecdysozoa</taxon>
        <taxon>Arthropoda</taxon>
        <taxon>Crustacea</taxon>
        <taxon>Branchiopoda</taxon>
        <taxon>Diplostraca</taxon>
        <taxon>Cladocera</taxon>
        <taxon>Anomopoda</taxon>
        <taxon>Daphniidae</taxon>
        <taxon>Daphnia</taxon>
        <taxon>Daphnia similis group</taxon>
    </lineage>
</organism>
<evidence type="ECO:0000259" key="1">
    <source>
        <dbReference type="Pfam" id="PF18701"/>
    </source>
</evidence>
<dbReference type="Proteomes" id="UP000820818">
    <property type="component" value="Linkage Group LG9"/>
</dbReference>
<dbReference type="EMBL" id="WJBH02000009">
    <property type="protein sequence ID" value="KAI9552585.1"/>
    <property type="molecule type" value="Genomic_DNA"/>
</dbReference>
<feature type="domain" description="DUF5641" evidence="1">
    <location>
        <begin position="967"/>
        <end position="1046"/>
    </location>
</feature>
<dbReference type="InterPro" id="IPR040676">
    <property type="entry name" value="DUF5641"/>
</dbReference>
<gene>
    <name evidence="2" type="ORF">GHT06_020447</name>
</gene>
<dbReference type="SUPFAM" id="SSF56672">
    <property type="entry name" value="DNA/RNA polymerases"/>
    <property type="match status" value="1"/>
</dbReference>
<sequence length="1064" mass="120413">MQSNKPCCFKCKKGHRLSDCEDFKALPIDEKIQFCMRRRLCFNCFSCKHFVRECPTSRPCKHTDCRYTHNPLLHDPEKLPVKTVHPSTARAEKEHRVALGVLRLQVQGSDGSWCWANIFADEGSDTTLVRSAFATSLKIRGSPQVLTVDGAGGVVTSYPSELIHFHKEKMRWPHLRDLPVGEVGGKVDILIGTDHLHLLAARESREGEDYEPIASRTRLGWIIRAVTNREAHALAVRSFIISGRTQLDQLTSEMRRFCDTGAFGTEFKQSCLSPDNQRAMTLVKERTRKLAVAMAVNRFQSLLRRFQHQPELERDYEAAVQKTLDQGYAPRVEDLADAKYFLAHHGVYKGTKLRVVFDAAAPFRGKALNDAIIGGPALQPALTAVITRFRQEECAWASDIEAMFSRLRLSAEDARFFCFLWRQKSSGDMVTYKMDRLPFGASCSPFVAIHTIQRIAEDAGVEEKVAVAVRERMYVDDYLSSAPTVQEAVQEASAVRKMLADADLNLRRWVSNSPDFLQQMTEKVLGVFWDVHSDTLGFKVAKAFDVKFTKMELASRVAGVFDPLGTASPNIVKAKIRLRMLGQSGLQWTDVVGEEDASWWLLWFKELQCLNQVAMPCCLFPNRETLESSELHTFCDASEEAYAAKTDWSKVQLTPSDIQQLCALEGKFLGLVRPCQEESFAEELHRLRKKKALYSTSSLLALVPILSEDGLLRLGGRAGWARLPYDQLHPPFLPDRHPFTERIVVAFHQSLNHVGTDFLLSYIRQNFWVTKGREVQIMADLTEFRLDFGSIPFTRAAVDLFGPLEIGLYRNKTAKRWSVLYTCLVTRAVFLELVPSLSSSDFLLSLRKFVAMYRSPEVLELREAADALYASEELPKYKPASRIKWTFQPPRTPHFGGAHESLVKSTKRALYNALEQEEGDFRYPSEDLLPSSDPSDFRTLTSNDFLNRAPTAYPSAGLYSDAQPRDHYRYLQRTLNLLWDIWKTVYLQSLAARKKWQTRRPNLEIGDVVIGHVVQIFPGPDGCVRTVDVQLPSGVFRRGITELCLLETNSAIPASGEDVSAKSQ</sequence>
<proteinExistence type="predicted"/>
<comment type="caution">
    <text evidence="2">The sequence shown here is derived from an EMBL/GenBank/DDBJ whole genome shotgun (WGS) entry which is preliminary data.</text>
</comment>
<dbReference type="AlphaFoldDB" id="A0AAD5PRJ5"/>
<dbReference type="Gene3D" id="3.30.70.270">
    <property type="match status" value="1"/>
</dbReference>
<dbReference type="PANTHER" id="PTHR47331:SF5">
    <property type="entry name" value="RIBONUCLEASE H"/>
    <property type="match status" value="1"/>
</dbReference>
<evidence type="ECO:0000313" key="3">
    <source>
        <dbReference type="Proteomes" id="UP000820818"/>
    </source>
</evidence>
<name>A0AAD5PRJ5_9CRUS</name>
<dbReference type="InterPro" id="IPR043128">
    <property type="entry name" value="Rev_trsase/Diguanyl_cyclase"/>
</dbReference>
<dbReference type="InterPro" id="IPR036397">
    <property type="entry name" value="RNaseH_sf"/>
</dbReference>
<dbReference type="InterPro" id="IPR043502">
    <property type="entry name" value="DNA/RNA_pol_sf"/>
</dbReference>
<dbReference type="SUPFAM" id="SSF53098">
    <property type="entry name" value="Ribonuclease H-like"/>
    <property type="match status" value="1"/>
</dbReference>
<dbReference type="Gene3D" id="3.30.420.10">
    <property type="entry name" value="Ribonuclease H-like superfamily/Ribonuclease H"/>
    <property type="match status" value="1"/>
</dbReference>
<dbReference type="GO" id="GO:0042575">
    <property type="term" value="C:DNA polymerase complex"/>
    <property type="evidence" value="ECO:0007669"/>
    <property type="project" value="UniProtKB-ARBA"/>
</dbReference>
<dbReference type="GO" id="GO:0003676">
    <property type="term" value="F:nucleic acid binding"/>
    <property type="evidence" value="ECO:0007669"/>
    <property type="project" value="InterPro"/>
</dbReference>
<accession>A0AAD5PRJ5</accession>
<dbReference type="PANTHER" id="PTHR47331">
    <property type="entry name" value="PHD-TYPE DOMAIN-CONTAINING PROTEIN"/>
    <property type="match status" value="1"/>
</dbReference>
<protein>
    <recommendedName>
        <fullName evidence="1">DUF5641 domain-containing protein</fullName>
    </recommendedName>
</protein>
<keyword evidence="3" id="KW-1185">Reference proteome</keyword>
<dbReference type="Pfam" id="PF05380">
    <property type="entry name" value="Peptidase_A17"/>
    <property type="match status" value="1"/>
</dbReference>
<evidence type="ECO:0000313" key="2">
    <source>
        <dbReference type="EMBL" id="KAI9552585.1"/>
    </source>
</evidence>
<dbReference type="InterPro" id="IPR012337">
    <property type="entry name" value="RNaseH-like_sf"/>
</dbReference>